<dbReference type="EMBL" id="CP007457">
    <property type="protein sequence ID" value="AIZ15545.1"/>
    <property type="molecule type" value="Genomic_DNA"/>
</dbReference>
<dbReference type="InterPro" id="IPR032710">
    <property type="entry name" value="NTF2-like_dom_sf"/>
</dbReference>
<dbReference type="KEGG" id="bpsp:AH67_00065"/>
<evidence type="ECO:0000313" key="1">
    <source>
        <dbReference type="EMBL" id="AIZ15545.1"/>
    </source>
</evidence>
<evidence type="ECO:0000313" key="2">
    <source>
        <dbReference type="Proteomes" id="UP000030636"/>
    </source>
</evidence>
<proteinExistence type="predicted"/>
<dbReference type="SUPFAM" id="SSF54427">
    <property type="entry name" value="NTF2-like"/>
    <property type="match status" value="1"/>
</dbReference>
<dbReference type="STRING" id="1447715.AH67_00065"/>
<accession>A0A0A7I8J0</accession>
<dbReference type="OrthoDB" id="129343at2"/>
<dbReference type="Pfam" id="PF07366">
    <property type="entry name" value="SnoaL"/>
    <property type="match status" value="1"/>
</dbReference>
<dbReference type="Gene3D" id="3.10.450.50">
    <property type="match status" value="1"/>
</dbReference>
<organism evidence="1 2">
    <name type="scientific">Bifidobacterium pseudolongum PV8-2</name>
    <dbReference type="NCBI Taxonomy" id="1447715"/>
    <lineage>
        <taxon>Bacteria</taxon>
        <taxon>Bacillati</taxon>
        <taxon>Actinomycetota</taxon>
        <taxon>Actinomycetes</taxon>
        <taxon>Bifidobacteriales</taxon>
        <taxon>Bifidobacteriaceae</taxon>
        <taxon>Bifidobacterium</taxon>
    </lineage>
</organism>
<dbReference type="PANTHER" id="PTHR38436:SF1">
    <property type="entry name" value="ESTER CYCLASE"/>
    <property type="match status" value="1"/>
</dbReference>
<evidence type="ECO:0008006" key="3">
    <source>
        <dbReference type="Google" id="ProtNLM"/>
    </source>
</evidence>
<dbReference type="AlphaFoldDB" id="A0A0A7I8J0"/>
<dbReference type="RefSeq" id="WP_039170684.1">
    <property type="nucleotide sequence ID" value="NZ_CP007457.1"/>
</dbReference>
<gene>
    <name evidence="1" type="ORF">AH67_00065</name>
</gene>
<keyword evidence="2" id="KW-1185">Reference proteome</keyword>
<dbReference type="HOGENOM" id="CLU_100997_5_0_11"/>
<protein>
    <recommendedName>
        <fullName evidence="3">SnoaL polyketide cyclase</fullName>
    </recommendedName>
</protein>
<dbReference type="GO" id="GO:0030638">
    <property type="term" value="P:polyketide metabolic process"/>
    <property type="evidence" value="ECO:0007669"/>
    <property type="project" value="InterPro"/>
</dbReference>
<sequence>MQTDTTSNEVVKEFFIAGYLDHDYDRVMELVAEDYVDHSPAGARSNADAVNILRIVKDMFVDLQLVFEDVFSAGELVTTRIQYKGYQAGECCGVAPTGRWVAFDALENFRVVDGKIVESWGYWPEAQITAMLTEQRMFSGI</sequence>
<dbReference type="PANTHER" id="PTHR38436">
    <property type="entry name" value="POLYKETIDE CYCLASE SNOAL-LIKE DOMAIN"/>
    <property type="match status" value="1"/>
</dbReference>
<reference evidence="1 2" key="1">
    <citation type="journal article" date="2015" name="Genome Announc.">
        <title>Bifidobacterium pseudolongum Strain PV8-2, Isolated from a Stool Sample of an Anemic Kenyan Infant.</title>
        <authorList>
            <person name="Vazquez-Gutierrez P."/>
            <person name="Lacroix C."/>
            <person name="Chassard C."/>
            <person name="Klumpp J."/>
            <person name="Stevens M.J."/>
            <person name="Jans C."/>
        </authorList>
    </citation>
    <scope>NUCLEOTIDE SEQUENCE [LARGE SCALE GENOMIC DNA]</scope>
    <source>
        <strain evidence="1 2">PV8-2</strain>
    </source>
</reference>
<name>A0A0A7I8J0_9BIFI</name>
<dbReference type="Proteomes" id="UP000030636">
    <property type="component" value="Chromosome"/>
</dbReference>
<dbReference type="InterPro" id="IPR009959">
    <property type="entry name" value="Cyclase_SnoaL-like"/>
</dbReference>